<gene>
    <name evidence="2" type="ORF">DWQ51_13645</name>
</gene>
<dbReference type="EMBL" id="QQWD01000014">
    <property type="protein sequence ID" value="REJ51326.1"/>
    <property type="molecule type" value="Genomic_DNA"/>
</dbReference>
<dbReference type="Gene3D" id="1.20.120.1870">
    <property type="entry name" value="Fic/DOC protein, Fido domain"/>
    <property type="match status" value="1"/>
</dbReference>
<dbReference type="NCBIfam" id="TIGR01550">
    <property type="entry name" value="DOC_P1"/>
    <property type="match status" value="1"/>
</dbReference>
<dbReference type="InterPro" id="IPR053737">
    <property type="entry name" value="Type_II_TA_Toxin"/>
</dbReference>
<protein>
    <submittedName>
        <fullName evidence="2">Type II toxin-antitoxin system death-on-curing family toxin</fullName>
    </submittedName>
</protein>
<dbReference type="Pfam" id="PF02661">
    <property type="entry name" value="Fic"/>
    <property type="match status" value="1"/>
</dbReference>
<feature type="domain" description="Fido" evidence="1">
    <location>
        <begin position="9"/>
        <end position="130"/>
    </location>
</feature>
<comment type="caution">
    <text evidence="2">The sequence shown here is derived from an EMBL/GenBank/DDBJ whole genome shotgun (WGS) entry which is preliminary data.</text>
</comment>
<name>A0A3E0LVC5_9CHRO</name>
<dbReference type="GO" id="GO:0016301">
    <property type="term" value="F:kinase activity"/>
    <property type="evidence" value="ECO:0007669"/>
    <property type="project" value="InterPro"/>
</dbReference>
<dbReference type="InterPro" id="IPR036597">
    <property type="entry name" value="Fido-like_dom_sf"/>
</dbReference>
<reference evidence="2 3" key="1">
    <citation type="submission" date="2017-10" db="EMBL/GenBank/DDBJ databases">
        <title>A large-scale comparative metagenomic study reveals the eutrophication-driven functional interactions in six Microcystis-epibionts communities.</title>
        <authorList>
            <person name="Li Q."/>
            <person name="Lin F."/>
        </authorList>
    </citation>
    <scope>NUCLEOTIDE SEQUENCE [LARGE SCALE GENOMIC DNA]</scope>
    <source>
        <strain evidence="2">TW10</strain>
    </source>
</reference>
<dbReference type="AlphaFoldDB" id="A0A3E0LVC5"/>
<dbReference type="Proteomes" id="UP000257002">
    <property type="component" value="Unassembled WGS sequence"/>
</dbReference>
<organism evidence="2 3">
    <name type="scientific">Microcystis wesenbergii TW10</name>
    <dbReference type="NCBI Taxonomy" id="2060474"/>
    <lineage>
        <taxon>Bacteria</taxon>
        <taxon>Bacillati</taxon>
        <taxon>Cyanobacteriota</taxon>
        <taxon>Cyanophyceae</taxon>
        <taxon>Oscillatoriophycideae</taxon>
        <taxon>Chroococcales</taxon>
        <taxon>Microcystaceae</taxon>
        <taxon>Microcystis</taxon>
    </lineage>
</organism>
<dbReference type="InterPro" id="IPR003812">
    <property type="entry name" value="Fido"/>
</dbReference>
<evidence type="ECO:0000313" key="3">
    <source>
        <dbReference type="Proteomes" id="UP000257002"/>
    </source>
</evidence>
<evidence type="ECO:0000259" key="1">
    <source>
        <dbReference type="PROSITE" id="PS51459"/>
    </source>
</evidence>
<proteinExistence type="predicted"/>
<dbReference type="PANTHER" id="PTHR39426">
    <property type="entry name" value="HOMOLOGY TO DEATH-ON-CURING PROTEIN OF PHAGE P1"/>
    <property type="match status" value="1"/>
</dbReference>
<dbReference type="PROSITE" id="PS51459">
    <property type="entry name" value="FIDO"/>
    <property type="match status" value="1"/>
</dbReference>
<dbReference type="InterPro" id="IPR006440">
    <property type="entry name" value="Doc"/>
</dbReference>
<dbReference type="SUPFAM" id="SSF140931">
    <property type="entry name" value="Fic-like"/>
    <property type="match status" value="1"/>
</dbReference>
<accession>A0A3E0LVC5</accession>
<evidence type="ECO:0000313" key="2">
    <source>
        <dbReference type="EMBL" id="REJ51326.1"/>
    </source>
</evidence>
<sequence length="139" mass="15654">MMIEEPKGLSSKAIRSIQDILIARTGGIAGILNPTLLESTIDKPKFFFQYEPESSIFKLAAAYGYGFLKNHCFCDGNKRMDLAAVSTFLRKNDYLLTASEVEAASFFLDLAGAIETYEDGFERLTDWIEKHAIKLERED</sequence>
<dbReference type="PANTHER" id="PTHR39426:SF1">
    <property type="entry name" value="HOMOLOGY TO DEATH-ON-CURING PROTEIN OF PHAGE P1"/>
    <property type="match status" value="1"/>
</dbReference>